<feature type="signal peptide" evidence="1">
    <location>
        <begin position="1"/>
        <end position="19"/>
    </location>
</feature>
<keyword evidence="3" id="KW-1185">Reference proteome</keyword>
<proteinExistence type="predicted"/>
<dbReference type="STRING" id="1159017.SAMN02927930_01597"/>
<feature type="chain" id="PRO_5011620207" evidence="1">
    <location>
        <begin position="20"/>
        <end position="321"/>
    </location>
</feature>
<dbReference type="AlphaFoldDB" id="A0A1G6DA92"/>
<protein>
    <submittedName>
        <fullName evidence="2">Uncharacterized protein</fullName>
    </submittedName>
</protein>
<evidence type="ECO:0000313" key="3">
    <source>
        <dbReference type="Proteomes" id="UP000199626"/>
    </source>
</evidence>
<dbReference type="OrthoDB" id="7054989at2"/>
<evidence type="ECO:0000313" key="2">
    <source>
        <dbReference type="EMBL" id="SDB42020.1"/>
    </source>
</evidence>
<keyword evidence="1" id="KW-0732">Signal</keyword>
<name>A0A1G6DA92_9GAMM</name>
<sequence>MRLMLSLLFLLTVLPVAYGQDMSPEQSSTDDEQAALDKFRAGLTRTVNSTARWIDSFFTDKMDPAAYNTASGSLRLTPEWSEYDGLRVDSSFRAKVIFPQAERKFSAMIGRGDFDDFITETHHSRPSVIHRGHADEEWMIGLGFDPHIENKQHRVSFGAGFRGGLKLDPYLQARYRYDIIISPRAELSTQSIAFWRDSDGFGVSQTMELEAALSDRWLSKSWVKGTFAERSDGLRWQASQKFYYMYHVDRALGAEFWWYGETSHEVPMQDYGLRGLHRQRFLREWLFLESWVGLHWPREELTEQREPRWLVGIELELLFGS</sequence>
<dbReference type="RefSeq" id="WP_092593475.1">
    <property type="nucleotide sequence ID" value="NZ_FMXN01000009.1"/>
</dbReference>
<dbReference type="Proteomes" id="UP000199626">
    <property type="component" value="Unassembled WGS sequence"/>
</dbReference>
<evidence type="ECO:0000256" key="1">
    <source>
        <dbReference type="SAM" id="SignalP"/>
    </source>
</evidence>
<dbReference type="EMBL" id="FMXN01000009">
    <property type="protein sequence ID" value="SDB42020.1"/>
    <property type="molecule type" value="Genomic_DNA"/>
</dbReference>
<gene>
    <name evidence="2" type="ORF">SAMN02927930_01597</name>
</gene>
<accession>A0A1G6DA92</accession>
<organism evidence="2 3">
    <name type="scientific">Pseudidiomarina indica</name>
    <dbReference type="NCBI Taxonomy" id="1159017"/>
    <lineage>
        <taxon>Bacteria</taxon>
        <taxon>Pseudomonadati</taxon>
        <taxon>Pseudomonadota</taxon>
        <taxon>Gammaproteobacteria</taxon>
        <taxon>Alteromonadales</taxon>
        <taxon>Idiomarinaceae</taxon>
        <taxon>Pseudidiomarina</taxon>
    </lineage>
</organism>
<reference evidence="3" key="1">
    <citation type="submission" date="2016-10" db="EMBL/GenBank/DDBJ databases">
        <authorList>
            <person name="Varghese N."/>
            <person name="Submissions S."/>
        </authorList>
    </citation>
    <scope>NUCLEOTIDE SEQUENCE [LARGE SCALE GENOMIC DNA]</scope>
    <source>
        <strain evidence="3">CGMCC 1.10824</strain>
    </source>
</reference>